<evidence type="ECO:0000256" key="1">
    <source>
        <dbReference type="SAM" id="Phobius"/>
    </source>
</evidence>
<feature type="transmembrane region" description="Helical" evidence="1">
    <location>
        <begin position="35"/>
        <end position="61"/>
    </location>
</feature>
<proteinExistence type="predicted"/>
<dbReference type="AlphaFoldDB" id="A0A419SN24"/>
<comment type="caution">
    <text evidence="2">The sequence shown here is derived from an EMBL/GenBank/DDBJ whole genome shotgun (WGS) entry which is preliminary data.</text>
</comment>
<name>A0A419SN24_9BACL</name>
<dbReference type="EMBL" id="MCHY01000006">
    <property type="protein sequence ID" value="RKD25706.1"/>
    <property type="molecule type" value="Genomic_DNA"/>
</dbReference>
<dbReference type="RefSeq" id="WP_120188378.1">
    <property type="nucleotide sequence ID" value="NZ_MCHY01000006.1"/>
</dbReference>
<evidence type="ECO:0000313" key="2">
    <source>
        <dbReference type="EMBL" id="RKD25706.1"/>
    </source>
</evidence>
<feature type="transmembrane region" description="Helical" evidence="1">
    <location>
        <begin position="6"/>
        <end position="23"/>
    </location>
</feature>
<keyword evidence="1" id="KW-1133">Transmembrane helix</keyword>
<accession>A0A419SN24</accession>
<dbReference type="OrthoDB" id="2679233at2"/>
<reference evidence="2 3" key="1">
    <citation type="submission" date="2016-08" db="EMBL/GenBank/DDBJ databases">
        <title>Novel Firmicute Genomes.</title>
        <authorList>
            <person name="Poppleton D.I."/>
            <person name="Gribaldo S."/>
        </authorList>
    </citation>
    <scope>NUCLEOTIDE SEQUENCE [LARGE SCALE GENOMIC DNA]</scope>
    <source>
        <strain evidence="2 3">RAOx-1</strain>
    </source>
</reference>
<dbReference type="Proteomes" id="UP000284219">
    <property type="component" value="Unassembled WGS sequence"/>
</dbReference>
<organism evidence="2 3">
    <name type="scientific">Ammoniphilus oxalaticus</name>
    <dbReference type="NCBI Taxonomy" id="66863"/>
    <lineage>
        <taxon>Bacteria</taxon>
        <taxon>Bacillati</taxon>
        <taxon>Bacillota</taxon>
        <taxon>Bacilli</taxon>
        <taxon>Bacillales</taxon>
        <taxon>Paenibacillaceae</taxon>
        <taxon>Aneurinibacillus group</taxon>
        <taxon>Ammoniphilus</taxon>
    </lineage>
</organism>
<keyword evidence="1" id="KW-0472">Membrane</keyword>
<protein>
    <submittedName>
        <fullName evidence="2">Uncharacterized protein</fullName>
    </submittedName>
</protein>
<feature type="transmembrane region" description="Helical" evidence="1">
    <location>
        <begin position="67"/>
        <end position="86"/>
    </location>
</feature>
<keyword evidence="1" id="KW-0812">Transmembrane</keyword>
<gene>
    <name evidence="2" type="ORF">BEP19_01835</name>
</gene>
<keyword evidence="3" id="KW-1185">Reference proteome</keyword>
<sequence length="103" mass="11631">MFNLMIVLLATYLCYQRGAAYMFKSRIMDKAQAAGAGYAMFMLAGIILGEFTGLSFAYHYAAESVGWQLASGTICSILLGESFHYYNKRLIQKIPSMEQRKNY</sequence>
<evidence type="ECO:0000313" key="3">
    <source>
        <dbReference type="Proteomes" id="UP000284219"/>
    </source>
</evidence>